<dbReference type="Pfam" id="PF21834">
    <property type="entry name" value="DUF6894"/>
    <property type="match status" value="1"/>
</dbReference>
<dbReference type="AlphaFoldDB" id="A0A7X5YIN7"/>
<protein>
    <recommendedName>
        <fullName evidence="1">DUF6894 domain-containing protein</fullName>
    </recommendedName>
</protein>
<sequence length="82" mass="9212">MPRFFFDISSDRAIRDDEGEDLADTETARDVAIRIAAELLPVHTRQLAQTGRVAIIVRDENGEIIHELECRLTTRSPGAGRH</sequence>
<gene>
    <name evidence="2" type="ORF">GGQ87_000622</name>
</gene>
<dbReference type="InterPro" id="IPR054189">
    <property type="entry name" value="DUF6894"/>
</dbReference>
<dbReference type="EMBL" id="JAATJM010000001">
    <property type="protein sequence ID" value="NJC40364.1"/>
    <property type="molecule type" value="Genomic_DNA"/>
</dbReference>
<accession>A0A7X5YIN7</accession>
<evidence type="ECO:0000313" key="3">
    <source>
        <dbReference type="Proteomes" id="UP000587415"/>
    </source>
</evidence>
<keyword evidence="3" id="KW-1185">Reference proteome</keyword>
<evidence type="ECO:0000259" key="1">
    <source>
        <dbReference type="Pfam" id="PF21834"/>
    </source>
</evidence>
<feature type="domain" description="DUF6894" evidence="1">
    <location>
        <begin position="3"/>
        <end position="69"/>
    </location>
</feature>
<reference evidence="2 3" key="1">
    <citation type="submission" date="2020-03" db="EMBL/GenBank/DDBJ databases">
        <title>Genomic Encyclopedia of Type Strains, Phase IV (KMG-IV): sequencing the most valuable type-strain genomes for metagenomic binning, comparative biology and taxonomic classification.</title>
        <authorList>
            <person name="Goeker M."/>
        </authorList>
    </citation>
    <scope>NUCLEOTIDE SEQUENCE [LARGE SCALE GENOMIC DNA]</scope>
    <source>
        <strain evidence="2 3">DSM 4736</strain>
    </source>
</reference>
<proteinExistence type="predicted"/>
<dbReference type="RefSeq" id="WP_168045250.1">
    <property type="nucleotide sequence ID" value="NZ_JAATJM010000001.1"/>
</dbReference>
<dbReference type="Proteomes" id="UP000587415">
    <property type="component" value="Unassembled WGS sequence"/>
</dbReference>
<organism evidence="2 3">
    <name type="scientific">Brevundimonas alba</name>
    <dbReference type="NCBI Taxonomy" id="74314"/>
    <lineage>
        <taxon>Bacteria</taxon>
        <taxon>Pseudomonadati</taxon>
        <taxon>Pseudomonadota</taxon>
        <taxon>Alphaproteobacteria</taxon>
        <taxon>Caulobacterales</taxon>
        <taxon>Caulobacteraceae</taxon>
        <taxon>Brevundimonas</taxon>
    </lineage>
</organism>
<evidence type="ECO:0000313" key="2">
    <source>
        <dbReference type="EMBL" id="NJC40364.1"/>
    </source>
</evidence>
<name>A0A7X5YIN7_9CAUL</name>
<comment type="caution">
    <text evidence="2">The sequence shown here is derived from an EMBL/GenBank/DDBJ whole genome shotgun (WGS) entry which is preliminary data.</text>
</comment>